<keyword evidence="1" id="KW-0732">Signal</keyword>
<organism evidence="2 3">
    <name type="scientific">Paenibacillus riograndensis SBR5</name>
    <dbReference type="NCBI Taxonomy" id="1073571"/>
    <lineage>
        <taxon>Bacteria</taxon>
        <taxon>Bacillati</taxon>
        <taxon>Bacillota</taxon>
        <taxon>Bacilli</taxon>
        <taxon>Bacillales</taxon>
        <taxon>Paenibacillaceae</taxon>
        <taxon>Paenibacillus</taxon>
        <taxon>Paenibacillus sonchi group</taxon>
    </lineage>
</organism>
<dbReference type="RefSeq" id="WP_020429440.1">
    <property type="nucleotide sequence ID" value="NZ_AGBD01000849.1"/>
</dbReference>
<accession>A0A0E3WGJ6</accession>
<sequence length="268" mass="29101">MKMNVKTAIAAMSVVLLMGAADGAAGAASSSSQKRSKSTAPVVQIVKTDPSIQQLLDKEYAVKLQTGEIRVGYINHAKSNPDDTLDFSYMPYRFADISEAAQKQLALTGKTLEEPGDLPEGFVFQEALLEPYIPFFLGPDYKKLKNQLKAEAVASGKKVIFKKYKWTSGSAMLTYTKGAERIRFHYGPAAVLPEGATYAILPGDEPEDLIINGREAVYTKFGPHHGDFKAELTWSSGDGSKDYKITVNKNSSLAKEDLEAIAATLIAP</sequence>
<evidence type="ECO:0000313" key="2">
    <source>
        <dbReference type="EMBL" id="CQR53209.1"/>
    </source>
</evidence>
<name>A0A0E3WGJ6_9BACL</name>
<evidence type="ECO:0000256" key="1">
    <source>
        <dbReference type="SAM" id="SignalP"/>
    </source>
</evidence>
<reference evidence="3" key="1">
    <citation type="submission" date="2015-03" db="EMBL/GenBank/DDBJ databases">
        <authorList>
            <person name="Wibberg D."/>
        </authorList>
    </citation>
    <scope>NUCLEOTIDE SEQUENCE [LARGE SCALE GENOMIC DNA]</scope>
</reference>
<dbReference type="Proteomes" id="UP000033163">
    <property type="component" value="Chromosome I"/>
</dbReference>
<feature type="chain" id="PRO_5002414514" evidence="1">
    <location>
        <begin position="28"/>
        <end position="268"/>
    </location>
</feature>
<dbReference type="KEGG" id="pri:PRIO_1236"/>
<gene>
    <name evidence="2" type="ORF">PRIO_1236</name>
</gene>
<feature type="signal peptide" evidence="1">
    <location>
        <begin position="1"/>
        <end position="27"/>
    </location>
</feature>
<dbReference type="HOGENOM" id="CLU_1037642_0_0_9"/>
<evidence type="ECO:0000313" key="3">
    <source>
        <dbReference type="Proteomes" id="UP000033163"/>
    </source>
</evidence>
<dbReference type="AlphaFoldDB" id="A0A0E3WGJ6"/>
<proteinExistence type="predicted"/>
<protein>
    <submittedName>
        <fullName evidence="2">Putative secreted protein</fullName>
    </submittedName>
</protein>
<dbReference type="EMBL" id="LN831776">
    <property type="protein sequence ID" value="CQR53209.1"/>
    <property type="molecule type" value="Genomic_DNA"/>
</dbReference>
<dbReference type="PATRIC" id="fig|1073571.4.peg.1282"/>